<dbReference type="UniPathway" id="UPA00539"/>
<dbReference type="GO" id="GO:0048038">
    <property type="term" value="F:quinone binding"/>
    <property type="evidence" value="ECO:0007669"/>
    <property type="project" value="InterPro"/>
</dbReference>
<evidence type="ECO:0000256" key="3">
    <source>
        <dbReference type="ARBA" id="ARBA00022905"/>
    </source>
</evidence>
<dbReference type="Gene3D" id="1.10.10.1150">
    <property type="entry name" value="Coenzyme PQQ synthesis protein D (PqqD)"/>
    <property type="match status" value="1"/>
</dbReference>
<accession>D5C1I4</accession>
<evidence type="ECO:0000313" key="6">
    <source>
        <dbReference type="Proteomes" id="UP000001844"/>
    </source>
</evidence>
<dbReference type="InterPro" id="IPR022479">
    <property type="entry name" value="PqqD_bac"/>
</dbReference>
<gene>
    <name evidence="4" type="primary">pqqD</name>
    <name evidence="5" type="ordered locus">Nhal_3512</name>
</gene>
<dbReference type="Proteomes" id="UP000001844">
    <property type="component" value="Chromosome"/>
</dbReference>
<dbReference type="GO" id="GO:0018189">
    <property type="term" value="P:pyrroloquinoline quinone biosynthetic process"/>
    <property type="evidence" value="ECO:0007669"/>
    <property type="project" value="UniProtKB-UniRule"/>
</dbReference>
<sequence length="89" mass="10018">MHDDSIPTLAPSHRFQWEEAQNCYVLLYPEGMVKLNPSAAEILKHCDGTQTVRAIIAALQQQYPDVDLEGDVHEFLEVAHGNGWLYPQG</sequence>
<dbReference type="InterPro" id="IPR008792">
    <property type="entry name" value="PQQD"/>
</dbReference>
<dbReference type="NCBIfam" id="NF002535">
    <property type="entry name" value="PRK02079.1"/>
    <property type="match status" value="1"/>
</dbReference>
<comment type="function">
    <text evidence="4">Functions as a PqqA binding protein and presents PqqA to PqqE, in the pyrroloquinoline quinone (PQQ) biosynthetic pathway.</text>
</comment>
<dbReference type="InterPro" id="IPR041881">
    <property type="entry name" value="PqqD_sf"/>
</dbReference>
<evidence type="ECO:0000256" key="2">
    <source>
        <dbReference type="ARBA" id="ARBA00011741"/>
    </source>
</evidence>
<dbReference type="KEGG" id="nhl:Nhal_3512"/>
<dbReference type="HOGENOM" id="CLU_163864_2_1_6"/>
<dbReference type="eggNOG" id="ENOG5032Z81">
    <property type="taxonomic scope" value="Bacteria"/>
</dbReference>
<dbReference type="HAMAP" id="MF_00655">
    <property type="entry name" value="PQQ_syn_PqqD"/>
    <property type="match status" value="1"/>
</dbReference>
<dbReference type="NCBIfam" id="TIGR03859">
    <property type="entry name" value="PQQ_PqqD"/>
    <property type="match status" value="1"/>
</dbReference>
<evidence type="ECO:0000256" key="1">
    <source>
        <dbReference type="ARBA" id="ARBA00004886"/>
    </source>
</evidence>
<dbReference type="EMBL" id="CP001798">
    <property type="protein sequence ID" value="ADE16536.1"/>
    <property type="molecule type" value="Genomic_DNA"/>
</dbReference>
<comment type="subunit">
    <text evidence="2 4">Monomer. Interacts with PqqE.</text>
</comment>
<protein>
    <recommendedName>
        <fullName evidence="4">PqqA binding protein</fullName>
    </recommendedName>
    <alternativeName>
        <fullName evidence="4">Coenzyme PQQ synthesis protein D</fullName>
    </alternativeName>
    <alternativeName>
        <fullName evidence="4">Pyrroloquinoline quinone biosynthesis protein D</fullName>
    </alternativeName>
</protein>
<keyword evidence="3 4" id="KW-0884">PQQ biosynthesis</keyword>
<keyword evidence="6" id="KW-1185">Reference proteome</keyword>
<organism evidence="5 6">
    <name type="scientific">Nitrosococcus halophilus (strain Nc4)</name>
    <dbReference type="NCBI Taxonomy" id="472759"/>
    <lineage>
        <taxon>Bacteria</taxon>
        <taxon>Pseudomonadati</taxon>
        <taxon>Pseudomonadota</taxon>
        <taxon>Gammaproteobacteria</taxon>
        <taxon>Chromatiales</taxon>
        <taxon>Chromatiaceae</taxon>
        <taxon>Nitrosococcus</taxon>
    </lineage>
</organism>
<proteinExistence type="inferred from homology"/>
<name>D5C1I4_NITHN</name>
<reference evidence="6" key="1">
    <citation type="submission" date="2010-04" db="EMBL/GenBank/DDBJ databases">
        <title>Complete genome sequence of Nitrosococcus halophilus Nc4, a salt-adapted, aerobic obligate ammonia-oxidizing sulfur purple bacterium.</title>
        <authorList>
            <consortium name="US DOE Joint Genome Institute"/>
            <person name="Campbell M.A."/>
            <person name="Malfatti S.A."/>
            <person name="Chain P.S.G."/>
            <person name="Heidelberg J.F."/>
            <person name="Ward B.B."/>
            <person name="Klotz M.G."/>
        </authorList>
    </citation>
    <scope>NUCLEOTIDE SEQUENCE [LARGE SCALE GENOMIC DNA]</scope>
    <source>
        <strain evidence="6">Nc4</strain>
    </source>
</reference>
<comment type="pathway">
    <text evidence="1 4">Cofactor biosynthesis; pyrroloquinoline quinone biosynthesis.</text>
</comment>
<dbReference type="Pfam" id="PF05402">
    <property type="entry name" value="PqqD"/>
    <property type="match status" value="1"/>
</dbReference>
<dbReference type="AlphaFoldDB" id="D5C1I4"/>
<dbReference type="OrthoDB" id="7356791at2"/>
<dbReference type="RefSeq" id="WP_013034385.1">
    <property type="nucleotide sequence ID" value="NC_013960.1"/>
</dbReference>
<comment type="similarity">
    <text evidence="4">Belongs to the PqqD family.</text>
</comment>
<evidence type="ECO:0000256" key="4">
    <source>
        <dbReference type="HAMAP-Rule" id="MF_00655"/>
    </source>
</evidence>
<evidence type="ECO:0000313" key="5">
    <source>
        <dbReference type="EMBL" id="ADE16536.1"/>
    </source>
</evidence>
<dbReference type="STRING" id="472759.Nhal_3512"/>